<reference evidence="1" key="1">
    <citation type="journal article" date="2019" name="Environ. Microbiol.">
        <title>Fungal ecological strategies reflected in gene transcription - a case study of two litter decomposers.</title>
        <authorList>
            <person name="Barbi F."/>
            <person name="Kohler A."/>
            <person name="Barry K."/>
            <person name="Baskaran P."/>
            <person name="Daum C."/>
            <person name="Fauchery L."/>
            <person name="Ihrmark K."/>
            <person name="Kuo A."/>
            <person name="LaButti K."/>
            <person name="Lipzen A."/>
            <person name="Morin E."/>
            <person name="Grigoriev I.V."/>
            <person name="Henrissat B."/>
            <person name="Lindahl B."/>
            <person name="Martin F."/>
        </authorList>
    </citation>
    <scope>NUCLEOTIDE SEQUENCE</scope>
    <source>
        <strain evidence="1">JB14</strain>
    </source>
</reference>
<organism evidence="1 2">
    <name type="scientific">Gymnopus androsaceus JB14</name>
    <dbReference type="NCBI Taxonomy" id="1447944"/>
    <lineage>
        <taxon>Eukaryota</taxon>
        <taxon>Fungi</taxon>
        <taxon>Dikarya</taxon>
        <taxon>Basidiomycota</taxon>
        <taxon>Agaricomycotina</taxon>
        <taxon>Agaricomycetes</taxon>
        <taxon>Agaricomycetidae</taxon>
        <taxon>Agaricales</taxon>
        <taxon>Marasmiineae</taxon>
        <taxon>Omphalotaceae</taxon>
        <taxon>Gymnopus</taxon>
    </lineage>
</organism>
<sequence length="174" mass="19992">LLAAQNVLDKNDPAHSEVLNNIKRRFREETFTRESIEQVIHTHSELIRLLYVNFAMVHYPASDQATELMPTLSYQRLQTIQPLSDEELYDKIRRTVPNKHSLQVLESFLIFNKHILKTNSTNPTKVPCPSAWIQGSYPMWSIPRSRLRCFSLLGMSLEGSILGIGMWRGEGLGL</sequence>
<protein>
    <submittedName>
        <fullName evidence="1">Uncharacterized protein</fullName>
    </submittedName>
</protein>
<dbReference type="OrthoDB" id="184415at2759"/>
<accession>A0A6A4GL10</accession>
<keyword evidence="2" id="KW-1185">Reference proteome</keyword>
<dbReference type="EMBL" id="ML769898">
    <property type="protein sequence ID" value="KAE9386238.1"/>
    <property type="molecule type" value="Genomic_DNA"/>
</dbReference>
<gene>
    <name evidence="1" type="ORF">BT96DRAFT_1086729</name>
</gene>
<feature type="non-terminal residue" evidence="1">
    <location>
        <position position="1"/>
    </location>
</feature>
<evidence type="ECO:0000313" key="2">
    <source>
        <dbReference type="Proteomes" id="UP000799118"/>
    </source>
</evidence>
<dbReference type="AlphaFoldDB" id="A0A6A4GL10"/>
<proteinExistence type="predicted"/>
<name>A0A6A4GL10_9AGAR</name>
<evidence type="ECO:0000313" key="1">
    <source>
        <dbReference type="EMBL" id="KAE9386238.1"/>
    </source>
</evidence>
<dbReference type="Proteomes" id="UP000799118">
    <property type="component" value="Unassembled WGS sequence"/>
</dbReference>